<evidence type="ECO:0000259" key="14">
    <source>
        <dbReference type="SMART" id="SM00559"/>
    </source>
</evidence>
<dbReference type="Proteomes" id="UP000631114">
    <property type="component" value="Unassembled WGS sequence"/>
</dbReference>
<keyword evidence="4 12" id="KW-0227">DNA damage</keyword>
<evidence type="ECO:0000256" key="8">
    <source>
        <dbReference type="ARBA" id="ARBA00023125"/>
    </source>
</evidence>
<proteinExistence type="inferred from homology"/>
<dbReference type="InterPro" id="IPR005160">
    <property type="entry name" value="Ku_C"/>
</dbReference>
<keyword evidence="10 12" id="KW-0234">DNA repair</keyword>
<dbReference type="InterPro" id="IPR014893">
    <property type="entry name" value="Ku_PK_bind"/>
</dbReference>
<dbReference type="AlphaFoldDB" id="A0A835IGM5"/>
<comment type="function">
    <text evidence="12">Single-stranded DNA-dependent ATP-dependent helicase.</text>
</comment>
<evidence type="ECO:0000256" key="4">
    <source>
        <dbReference type="ARBA" id="ARBA00022763"/>
    </source>
</evidence>
<keyword evidence="3 12" id="KW-0547">Nucleotide-binding</keyword>
<gene>
    <name evidence="15" type="ORF">IFM89_002285</name>
</gene>
<dbReference type="Pfam" id="PF02735">
    <property type="entry name" value="Ku"/>
    <property type="match status" value="1"/>
</dbReference>
<dbReference type="SUPFAM" id="SSF101420">
    <property type="entry name" value="C-terminal domain of Ku80"/>
    <property type="match status" value="1"/>
</dbReference>
<dbReference type="InterPro" id="IPR006164">
    <property type="entry name" value="DNA_bd_Ku70/Ku80"/>
</dbReference>
<evidence type="ECO:0000256" key="2">
    <source>
        <dbReference type="ARBA" id="ARBA00007726"/>
    </source>
</evidence>
<dbReference type="OrthoDB" id="30826at2759"/>
<evidence type="ECO:0000256" key="13">
    <source>
        <dbReference type="SAM" id="MobiDB-lite"/>
    </source>
</evidence>
<comment type="catalytic activity">
    <reaction evidence="12">
        <text>ATP + H2O = ADP + phosphate + H(+)</text>
        <dbReference type="Rhea" id="RHEA:13065"/>
        <dbReference type="ChEBI" id="CHEBI:15377"/>
        <dbReference type="ChEBI" id="CHEBI:15378"/>
        <dbReference type="ChEBI" id="CHEBI:30616"/>
        <dbReference type="ChEBI" id="CHEBI:43474"/>
        <dbReference type="ChEBI" id="CHEBI:456216"/>
        <dbReference type="EC" id="3.6.4.12"/>
    </reaction>
</comment>
<keyword evidence="6 12" id="KW-0347">Helicase</keyword>
<evidence type="ECO:0000256" key="5">
    <source>
        <dbReference type="ARBA" id="ARBA00022801"/>
    </source>
</evidence>
<dbReference type="PIRSF" id="PIRSF016570">
    <property type="entry name" value="Ku80"/>
    <property type="match status" value="1"/>
</dbReference>
<dbReference type="PANTHER" id="PTHR12604">
    <property type="entry name" value="KU AUTOANTIGEN DNA HELICASE"/>
    <property type="match status" value="1"/>
</dbReference>
<evidence type="ECO:0000313" key="16">
    <source>
        <dbReference type="Proteomes" id="UP000631114"/>
    </source>
</evidence>
<dbReference type="FunFam" id="1.10.1600.10:FF:000002">
    <property type="entry name" value="X-ray repair cross-complementing protein 5"/>
    <property type="match status" value="1"/>
</dbReference>
<comment type="subcellular location">
    <subcellularLocation>
        <location evidence="1 12">Nucleus</location>
    </subcellularLocation>
</comment>
<dbReference type="InterPro" id="IPR036494">
    <property type="entry name" value="Ku_C_sf"/>
</dbReference>
<evidence type="ECO:0000256" key="7">
    <source>
        <dbReference type="ARBA" id="ARBA00022840"/>
    </source>
</evidence>
<dbReference type="FunFam" id="2.40.290.10:FF:000006">
    <property type="entry name" value="ATP-dependent DNA helicase 2 subunit KU80"/>
    <property type="match status" value="1"/>
</dbReference>
<keyword evidence="8 12" id="KW-0238">DNA-binding</keyword>
<comment type="similarity">
    <text evidence="2 12">Belongs to the ku80 family.</text>
</comment>
<dbReference type="SUPFAM" id="SSF100939">
    <property type="entry name" value="SPOC domain-like"/>
    <property type="match status" value="1"/>
</dbReference>
<dbReference type="GO" id="GO:0016787">
    <property type="term" value="F:hydrolase activity"/>
    <property type="evidence" value="ECO:0007669"/>
    <property type="project" value="UniProtKB-KW"/>
</dbReference>
<organism evidence="15 16">
    <name type="scientific">Coptis chinensis</name>
    <dbReference type="NCBI Taxonomy" id="261450"/>
    <lineage>
        <taxon>Eukaryota</taxon>
        <taxon>Viridiplantae</taxon>
        <taxon>Streptophyta</taxon>
        <taxon>Embryophyta</taxon>
        <taxon>Tracheophyta</taxon>
        <taxon>Spermatophyta</taxon>
        <taxon>Magnoliopsida</taxon>
        <taxon>Ranunculales</taxon>
        <taxon>Ranunculaceae</taxon>
        <taxon>Coptidoideae</taxon>
        <taxon>Coptis</taxon>
    </lineage>
</organism>
<dbReference type="SUPFAM" id="SSF53300">
    <property type="entry name" value="vWA-like"/>
    <property type="match status" value="1"/>
</dbReference>
<evidence type="ECO:0000256" key="1">
    <source>
        <dbReference type="ARBA" id="ARBA00004123"/>
    </source>
</evidence>
<dbReference type="Pfam" id="PF03731">
    <property type="entry name" value="Ku_N"/>
    <property type="match status" value="1"/>
</dbReference>
<dbReference type="GO" id="GO:0005524">
    <property type="term" value="F:ATP binding"/>
    <property type="evidence" value="ECO:0007669"/>
    <property type="project" value="UniProtKB-UniRule"/>
</dbReference>
<dbReference type="EC" id="3.6.4.12" evidence="12"/>
<dbReference type="GO" id="GO:0000723">
    <property type="term" value="P:telomere maintenance"/>
    <property type="evidence" value="ECO:0007669"/>
    <property type="project" value="InterPro"/>
</dbReference>
<keyword evidence="11 12" id="KW-0539">Nucleus</keyword>
<keyword evidence="5 12" id="KW-0378">Hydrolase</keyword>
<evidence type="ECO:0000256" key="6">
    <source>
        <dbReference type="ARBA" id="ARBA00022806"/>
    </source>
</evidence>
<dbReference type="Gene3D" id="3.40.50.410">
    <property type="entry name" value="von Willebrand factor, type A domain"/>
    <property type="match status" value="1"/>
</dbReference>
<keyword evidence="9 12" id="KW-0233">DNA recombination</keyword>
<dbReference type="InterPro" id="IPR005161">
    <property type="entry name" value="Ku_N"/>
</dbReference>
<dbReference type="SMART" id="SM00559">
    <property type="entry name" value="Ku78"/>
    <property type="match status" value="1"/>
</dbReference>
<accession>A0A835IGM5</accession>
<dbReference type="InterPro" id="IPR016194">
    <property type="entry name" value="SPOC-like_C_dom_sf"/>
</dbReference>
<reference evidence="15 16" key="1">
    <citation type="submission" date="2020-10" db="EMBL/GenBank/DDBJ databases">
        <title>The Coptis chinensis genome and diversification of protoberbering-type alkaloids.</title>
        <authorList>
            <person name="Wang B."/>
            <person name="Shu S."/>
            <person name="Song C."/>
            <person name="Liu Y."/>
        </authorList>
    </citation>
    <scope>NUCLEOTIDE SEQUENCE [LARGE SCALE GENOMIC DNA]</scope>
    <source>
        <strain evidence="15">HL-2020</strain>
        <tissue evidence="15">Leaf</tissue>
    </source>
</reference>
<dbReference type="Pfam" id="PF08785">
    <property type="entry name" value="Ku_PK_bind"/>
    <property type="match status" value="1"/>
</dbReference>
<comment type="caution">
    <text evidence="15">The sequence shown here is derived from an EMBL/GenBank/DDBJ whole genome shotgun (WGS) entry which is preliminary data.</text>
</comment>
<evidence type="ECO:0000256" key="12">
    <source>
        <dbReference type="PIRNR" id="PIRNR016570"/>
    </source>
</evidence>
<evidence type="ECO:0000256" key="3">
    <source>
        <dbReference type="ARBA" id="ARBA00022741"/>
    </source>
</evidence>
<evidence type="ECO:0000256" key="10">
    <source>
        <dbReference type="ARBA" id="ARBA00023204"/>
    </source>
</evidence>
<dbReference type="CDD" id="cd00873">
    <property type="entry name" value="KU80"/>
    <property type="match status" value="1"/>
</dbReference>
<dbReference type="EMBL" id="JADFTS010000002">
    <property type="protein sequence ID" value="KAF9618590.1"/>
    <property type="molecule type" value="Genomic_DNA"/>
</dbReference>
<dbReference type="GO" id="GO:0043564">
    <property type="term" value="C:Ku70:Ku80 complex"/>
    <property type="evidence" value="ECO:0007669"/>
    <property type="project" value="InterPro"/>
</dbReference>
<keyword evidence="16" id="KW-1185">Reference proteome</keyword>
<dbReference type="Gene3D" id="2.40.290.10">
    <property type="match status" value="1"/>
</dbReference>
<feature type="domain" description="Ku" evidence="14">
    <location>
        <begin position="273"/>
        <end position="414"/>
    </location>
</feature>
<dbReference type="GO" id="GO:0003684">
    <property type="term" value="F:damaged DNA binding"/>
    <property type="evidence" value="ECO:0007669"/>
    <property type="project" value="InterPro"/>
</dbReference>
<feature type="region of interest" description="Disordered" evidence="13">
    <location>
        <begin position="517"/>
        <end position="539"/>
    </location>
</feature>
<dbReference type="Gene3D" id="1.10.1600.10">
    <property type="match status" value="1"/>
</dbReference>
<dbReference type="InterPro" id="IPR036465">
    <property type="entry name" value="vWFA_dom_sf"/>
</dbReference>
<sequence length="711" mass="80432">MARKEASVLLLDVGPSMHTLLPEIEKVCSMLMIYNKNDELGFVLFGTQDTDNELTEEVGGYEHVVVLRNSKVVDGDLIEAVQNLPRGTVPGDFLDAIVVGMDMMIKKYGAANKGKKRICLITSAQDPIKVPFEGTKEEQVDTIATQMNAHGMKLDSIVVRGKLTGNADKRTLDENDFLLSRFSTSACAKTVYVESPTTLLGALQTRNISPVTIFRGDLEISPKLKIKVWVYKKTSEEKFPTLKKYSDIAPPSDKFATHEVKVDYEYKGTEDPNKIVPPEQRIKGYRYGPQVVPISSAELEAIKFKPEKGVRLLGFSNASNILRHYYMKDVYIFIAEPGNMNAAVAVSAFVRAMKEMNKVAIVRCVWRQGQGNVVLGVLTPNISNRENIPDSFFFNVLPFAEDVREFQFPSFSKFPPSWLPNERQQEAADKLVMMLDLAPPGKEEVLLPDFTPNPVLERFYRLLELKTRKPDADVPPLDNTLKRITEPDPELLSQNKAVIDEFRKQFELKENPKLKKSSKRLWRDKPTMSDEEPDGALDFDTQTVNESTEKVEKIGNSTPVQDFEAMMARRDSKVWVDKAIKDMKSHIFDLVENSYKGDTYDKALDCLVALRKGCILEQEPKQFNDFLRHITKFCQEKDIRCFNEFLASKHITLITKTEAVDRYAPVILVRLDVPALHTPISSILHHLQSLSSDVGDDEARNFLVKTEPALD</sequence>
<dbReference type="GO" id="GO:0003690">
    <property type="term" value="F:double-stranded DNA binding"/>
    <property type="evidence" value="ECO:0007669"/>
    <property type="project" value="TreeGrafter"/>
</dbReference>
<dbReference type="GO" id="GO:0006303">
    <property type="term" value="P:double-strand break repair via nonhomologous end joining"/>
    <property type="evidence" value="ECO:0007669"/>
    <property type="project" value="InterPro"/>
</dbReference>
<dbReference type="GO" id="GO:0003678">
    <property type="term" value="F:DNA helicase activity"/>
    <property type="evidence" value="ECO:0007669"/>
    <property type="project" value="UniProtKB-EC"/>
</dbReference>
<keyword evidence="7 12" id="KW-0067">ATP-binding</keyword>
<dbReference type="FunFam" id="3.40.50.410:FF:000102">
    <property type="entry name" value="ATP-dependent DNA helicase 2 subunit KU80"/>
    <property type="match status" value="1"/>
</dbReference>
<dbReference type="InterPro" id="IPR024193">
    <property type="entry name" value="Ku80"/>
</dbReference>
<dbReference type="GO" id="GO:0042162">
    <property type="term" value="F:telomeric DNA binding"/>
    <property type="evidence" value="ECO:0007669"/>
    <property type="project" value="InterPro"/>
</dbReference>
<name>A0A835IGM5_9MAGN</name>
<dbReference type="PANTHER" id="PTHR12604:SF4">
    <property type="entry name" value="X-RAY REPAIR CROSS-COMPLEMENTING PROTEIN 5"/>
    <property type="match status" value="1"/>
</dbReference>
<evidence type="ECO:0000256" key="11">
    <source>
        <dbReference type="ARBA" id="ARBA00023242"/>
    </source>
</evidence>
<dbReference type="Pfam" id="PF03730">
    <property type="entry name" value="Ku_C"/>
    <property type="match status" value="1"/>
</dbReference>
<dbReference type="GO" id="GO:0006310">
    <property type="term" value="P:DNA recombination"/>
    <property type="evidence" value="ECO:0007669"/>
    <property type="project" value="UniProtKB-KW"/>
</dbReference>
<evidence type="ECO:0000256" key="9">
    <source>
        <dbReference type="ARBA" id="ARBA00023172"/>
    </source>
</evidence>
<protein>
    <recommendedName>
        <fullName evidence="12">ATP-dependent DNA helicase 2 subunit KU80</fullName>
        <ecNumber evidence="12">3.6.4.12</ecNumber>
    </recommendedName>
</protein>
<dbReference type="Gene3D" id="1.25.40.240">
    <property type="entry name" value="Ku, C-terminal domain"/>
    <property type="match status" value="1"/>
</dbReference>
<evidence type="ECO:0000313" key="15">
    <source>
        <dbReference type="EMBL" id="KAF9618590.1"/>
    </source>
</evidence>